<organism evidence="1 2">
    <name type="scientific">Monoraphidium neglectum</name>
    <dbReference type="NCBI Taxonomy" id="145388"/>
    <lineage>
        <taxon>Eukaryota</taxon>
        <taxon>Viridiplantae</taxon>
        <taxon>Chlorophyta</taxon>
        <taxon>core chlorophytes</taxon>
        <taxon>Chlorophyceae</taxon>
        <taxon>CS clade</taxon>
        <taxon>Sphaeropleales</taxon>
        <taxon>Selenastraceae</taxon>
        <taxon>Monoraphidium</taxon>
    </lineage>
</organism>
<name>A0A0D2LQG2_9CHLO</name>
<evidence type="ECO:0000313" key="2">
    <source>
        <dbReference type="Proteomes" id="UP000054498"/>
    </source>
</evidence>
<evidence type="ECO:0000313" key="1">
    <source>
        <dbReference type="EMBL" id="KIY92151.1"/>
    </source>
</evidence>
<reference evidence="1 2" key="1">
    <citation type="journal article" date="2013" name="BMC Genomics">
        <title>Reconstruction of the lipid metabolism for the microalga Monoraphidium neglectum from its genome sequence reveals characteristics suitable for biofuel production.</title>
        <authorList>
            <person name="Bogen C."/>
            <person name="Al-Dilaimi A."/>
            <person name="Albersmeier A."/>
            <person name="Wichmann J."/>
            <person name="Grundmann M."/>
            <person name="Rupp O."/>
            <person name="Lauersen K.J."/>
            <person name="Blifernez-Klassen O."/>
            <person name="Kalinowski J."/>
            <person name="Goesmann A."/>
            <person name="Mussgnug J.H."/>
            <person name="Kruse O."/>
        </authorList>
    </citation>
    <scope>NUCLEOTIDE SEQUENCE [LARGE SCALE GENOMIC DNA]</scope>
    <source>
        <strain evidence="1 2">SAG 48.87</strain>
    </source>
</reference>
<proteinExistence type="predicted"/>
<dbReference type="EMBL" id="KK105907">
    <property type="protein sequence ID" value="KIY92151.1"/>
    <property type="molecule type" value="Genomic_DNA"/>
</dbReference>
<dbReference type="KEGG" id="mng:MNEG_15813"/>
<dbReference type="GeneID" id="25733512"/>
<feature type="non-terminal residue" evidence="1">
    <location>
        <position position="53"/>
    </location>
</feature>
<protein>
    <submittedName>
        <fullName evidence="1">Uncharacterized protein</fullName>
    </submittedName>
</protein>
<dbReference type="RefSeq" id="XP_013891171.1">
    <property type="nucleotide sequence ID" value="XM_014035717.1"/>
</dbReference>
<sequence length="53" mass="5762">MQTLAQHCTMRAAAAKGAPLCAHRTAAVPRVGRAQRLLCRAEQQQQQQTTESS</sequence>
<dbReference type="AlphaFoldDB" id="A0A0D2LQG2"/>
<dbReference type="Proteomes" id="UP000054498">
    <property type="component" value="Unassembled WGS sequence"/>
</dbReference>
<accession>A0A0D2LQG2</accession>
<keyword evidence="2" id="KW-1185">Reference proteome</keyword>
<gene>
    <name evidence="1" type="ORF">MNEG_15813</name>
</gene>